<evidence type="ECO:0000313" key="2">
    <source>
        <dbReference type="EMBL" id="RNA10298.1"/>
    </source>
</evidence>
<accession>A0A3M7QH86</accession>
<evidence type="ECO:0000256" key="1">
    <source>
        <dbReference type="SAM" id="MobiDB-lite"/>
    </source>
</evidence>
<name>A0A3M7QH86_BRAPC</name>
<dbReference type="EMBL" id="REGN01006246">
    <property type="protein sequence ID" value="RNA10298.1"/>
    <property type="molecule type" value="Genomic_DNA"/>
</dbReference>
<feature type="compositionally biased region" description="Basic and acidic residues" evidence="1">
    <location>
        <begin position="50"/>
        <end position="59"/>
    </location>
</feature>
<proteinExistence type="predicted"/>
<feature type="region of interest" description="Disordered" evidence="1">
    <location>
        <begin position="50"/>
        <end position="72"/>
    </location>
</feature>
<protein>
    <submittedName>
        <fullName evidence="2">Uncharacterized protein</fullName>
    </submittedName>
</protein>
<dbReference type="Proteomes" id="UP000276133">
    <property type="component" value="Unassembled WGS sequence"/>
</dbReference>
<evidence type="ECO:0000313" key="3">
    <source>
        <dbReference type="Proteomes" id="UP000276133"/>
    </source>
</evidence>
<keyword evidence="3" id="KW-1185">Reference proteome</keyword>
<reference evidence="2 3" key="1">
    <citation type="journal article" date="2018" name="Sci. Rep.">
        <title>Genomic signatures of local adaptation to the degree of environmental predictability in rotifers.</title>
        <authorList>
            <person name="Franch-Gras L."/>
            <person name="Hahn C."/>
            <person name="Garcia-Roger E.M."/>
            <person name="Carmona M.J."/>
            <person name="Serra M."/>
            <person name="Gomez A."/>
        </authorList>
    </citation>
    <scope>NUCLEOTIDE SEQUENCE [LARGE SCALE GENOMIC DNA]</scope>
    <source>
        <strain evidence="2">HYR1</strain>
    </source>
</reference>
<comment type="caution">
    <text evidence="2">The sequence shown here is derived from an EMBL/GenBank/DDBJ whole genome shotgun (WGS) entry which is preliminary data.</text>
</comment>
<dbReference type="AlphaFoldDB" id="A0A3M7QH86"/>
<gene>
    <name evidence="2" type="ORF">BpHYR1_054042</name>
</gene>
<organism evidence="2 3">
    <name type="scientific">Brachionus plicatilis</name>
    <name type="common">Marine rotifer</name>
    <name type="synonym">Brachionus muelleri</name>
    <dbReference type="NCBI Taxonomy" id="10195"/>
    <lineage>
        <taxon>Eukaryota</taxon>
        <taxon>Metazoa</taxon>
        <taxon>Spiralia</taxon>
        <taxon>Gnathifera</taxon>
        <taxon>Rotifera</taxon>
        <taxon>Eurotatoria</taxon>
        <taxon>Monogononta</taxon>
        <taxon>Pseudotrocha</taxon>
        <taxon>Ploima</taxon>
        <taxon>Brachionidae</taxon>
        <taxon>Brachionus</taxon>
    </lineage>
</organism>
<sequence>MACPKLKFNKEKLIVMEEDVLHRLEVQHNRTREYLQYGEFTILYINKKSKESDGNENEARLVSSNRANRRQN</sequence>